<dbReference type="Pfam" id="PF07519">
    <property type="entry name" value="Tannase"/>
    <property type="match status" value="1"/>
</dbReference>
<name>A0A165FS48_EXIGL</name>
<feature type="chain" id="PRO_5007748376" description="Carboxylic ester hydrolase" evidence="10">
    <location>
        <begin position="18"/>
        <end position="576"/>
    </location>
</feature>
<keyword evidence="3" id="KW-0858">Xylan degradation</keyword>
<dbReference type="EC" id="3.1.1.-" evidence="10"/>
<dbReference type="GO" id="GO:0046872">
    <property type="term" value="F:metal ion binding"/>
    <property type="evidence" value="ECO:0007669"/>
    <property type="project" value="UniProtKB-KW"/>
</dbReference>
<keyword evidence="5 10" id="KW-0732">Signal</keyword>
<proteinExistence type="inferred from homology"/>
<dbReference type="PROSITE" id="PS51164">
    <property type="entry name" value="CBM1_2"/>
    <property type="match status" value="1"/>
</dbReference>
<dbReference type="InterPro" id="IPR011118">
    <property type="entry name" value="Tannase/feruloyl_esterase"/>
</dbReference>
<dbReference type="PANTHER" id="PTHR33938">
    <property type="entry name" value="FERULOYL ESTERASE B-RELATED"/>
    <property type="match status" value="1"/>
</dbReference>
<sequence length="576" mass="60471">MARRCAILALLTVGAFAQAPIWGQCGGIGWTGPTTCVSGSACVKQNDYYSQCLPGASVPTSTTTSASATTSAPASPTGSGSAAACTALANQLSTLIPGYTTTLIAAKIYPKGSTFNEGTFDYATPVTNLAEFCRFGAFFNTSTKSQVKFEVWMPTTTWNGRFAFVGNGIAAGGVNYPSMGGALTNYGFAVASTNTGHEGSGLDGTFALNNPDSQIDFGHRAVHLSTLFSKNVVRAFYSATAFKSYWLGCSSGGKQGLKEVQTYPDDYDGVLAGSPAWWWSHLTAWTLMGGILNPLGKTGALSATDWQTVHTGIMAQCDALDGLSDGIITNPALCVVDWSKINLSAAQRTTAASLYANWTSADGKLLFPGYAPGAEEGGLAGTTGFVFPFTQDYFKYQVLNYTSVAAAASVTFNETFLEHLMKTADSTNPGNITADNFDIAPFITKGGKLLQYVGTQDPLIPYGSSLYYHEMVAKTLGTRPLDAYRMFAVPGMGHCAGGNKAPSDFGGDPGASGTKPANFDAQHNAILALIQWVENGTAPDQIIGSGSGFSRPLCPYPKFAKYVSGDQNNASSFTCQ</sequence>
<keyword evidence="4" id="KW-0479">Metal-binding</keyword>
<comment type="catalytic activity">
    <reaction evidence="9">
        <text>feruloyl-polysaccharide + H2O = ferulate + polysaccharide.</text>
        <dbReference type="EC" id="3.1.1.73"/>
    </reaction>
</comment>
<dbReference type="InterPro" id="IPR000254">
    <property type="entry name" value="CBD"/>
</dbReference>
<dbReference type="PANTHER" id="PTHR33938:SF15">
    <property type="entry name" value="FERULOYL ESTERASE B-RELATED"/>
    <property type="match status" value="1"/>
</dbReference>
<dbReference type="Proteomes" id="UP000077266">
    <property type="component" value="Unassembled WGS sequence"/>
</dbReference>
<feature type="domain" description="CBM1" evidence="11">
    <location>
        <begin position="17"/>
        <end position="53"/>
    </location>
</feature>
<accession>A0A165FS48</accession>
<protein>
    <recommendedName>
        <fullName evidence="10">Carboxylic ester hydrolase</fullName>
        <ecNumber evidence="10">3.1.1.-</ecNumber>
    </recommendedName>
</protein>
<evidence type="ECO:0000256" key="9">
    <source>
        <dbReference type="ARBA" id="ARBA00034075"/>
    </source>
</evidence>
<dbReference type="InParanoid" id="A0A165FS48"/>
<dbReference type="GO" id="GO:0030248">
    <property type="term" value="F:cellulose binding"/>
    <property type="evidence" value="ECO:0007669"/>
    <property type="project" value="InterPro"/>
</dbReference>
<evidence type="ECO:0000313" key="13">
    <source>
        <dbReference type="Proteomes" id="UP000077266"/>
    </source>
</evidence>
<evidence type="ECO:0000313" key="12">
    <source>
        <dbReference type="EMBL" id="KZV89447.1"/>
    </source>
</evidence>
<keyword evidence="13" id="KW-1185">Reference proteome</keyword>
<evidence type="ECO:0000256" key="4">
    <source>
        <dbReference type="ARBA" id="ARBA00022723"/>
    </source>
</evidence>
<keyword evidence="7" id="KW-0106">Calcium</keyword>
<dbReference type="InterPro" id="IPR029058">
    <property type="entry name" value="AB_hydrolase_fold"/>
</dbReference>
<reference evidence="12 13" key="1">
    <citation type="journal article" date="2016" name="Mol. Biol. Evol.">
        <title>Comparative Genomics of Early-Diverging Mushroom-Forming Fungi Provides Insights into the Origins of Lignocellulose Decay Capabilities.</title>
        <authorList>
            <person name="Nagy L.G."/>
            <person name="Riley R."/>
            <person name="Tritt A."/>
            <person name="Adam C."/>
            <person name="Daum C."/>
            <person name="Floudas D."/>
            <person name="Sun H."/>
            <person name="Yadav J.S."/>
            <person name="Pangilinan J."/>
            <person name="Larsson K.H."/>
            <person name="Matsuura K."/>
            <person name="Barry K."/>
            <person name="Labutti K."/>
            <person name="Kuo R."/>
            <person name="Ohm R.A."/>
            <person name="Bhattacharya S.S."/>
            <person name="Shirouzu T."/>
            <person name="Yoshinaga Y."/>
            <person name="Martin F.M."/>
            <person name="Grigoriev I.V."/>
            <person name="Hibbett D.S."/>
        </authorList>
    </citation>
    <scope>NUCLEOTIDE SEQUENCE [LARGE SCALE GENOMIC DNA]</scope>
    <source>
        <strain evidence="12 13">HHB12029</strain>
    </source>
</reference>
<dbReference type="Pfam" id="PF00734">
    <property type="entry name" value="CBM_1"/>
    <property type="match status" value="1"/>
</dbReference>
<evidence type="ECO:0000256" key="8">
    <source>
        <dbReference type="ARBA" id="ARBA00023157"/>
    </source>
</evidence>
<keyword evidence="3" id="KW-0119">Carbohydrate metabolism</keyword>
<keyword evidence="8" id="KW-1015">Disulfide bond</keyword>
<dbReference type="SUPFAM" id="SSF57180">
    <property type="entry name" value="Cellulose-binding domain"/>
    <property type="match status" value="1"/>
</dbReference>
<keyword evidence="3" id="KW-0624">Polysaccharide degradation</keyword>
<organism evidence="12 13">
    <name type="scientific">Exidia glandulosa HHB12029</name>
    <dbReference type="NCBI Taxonomy" id="1314781"/>
    <lineage>
        <taxon>Eukaryota</taxon>
        <taxon>Fungi</taxon>
        <taxon>Dikarya</taxon>
        <taxon>Basidiomycota</taxon>
        <taxon>Agaricomycotina</taxon>
        <taxon>Agaricomycetes</taxon>
        <taxon>Auriculariales</taxon>
        <taxon>Exidiaceae</taxon>
        <taxon>Exidia</taxon>
    </lineage>
</organism>
<evidence type="ECO:0000256" key="5">
    <source>
        <dbReference type="ARBA" id="ARBA00022729"/>
    </source>
</evidence>
<evidence type="ECO:0000259" key="11">
    <source>
        <dbReference type="PROSITE" id="PS51164"/>
    </source>
</evidence>
<evidence type="ECO:0000256" key="7">
    <source>
        <dbReference type="ARBA" id="ARBA00022837"/>
    </source>
</evidence>
<dbReference type="PROSITE" id="PS00562">
    <property type="entry name" value="CBM1_1"/>
    <property type="match status" value="1"/>
</dbReference>
<evidence type="ECO:0000256" key="2">
    <source>
        <dbReference type="ARBA" id="ARBA00022487"/>
    </source>
</evidence>
<dbReference type="SUPFAM" id="SSF53474">
    <property type="entry name" value="alpha/beta-Hydrolases"/>
    <property type="match status" value="1"/>
</dbReference>
<dbReference type="EMBL" id="KV426073">
    <property type="protein sequence ID" value="KZV89447.1"/>
    <property type="molecule type" value="Genomic_DNA"/>
</dbReference>
<keyword evidence="6 10" id="KW-0378">Hydrolase</keyword>
<keyword evidence="2" id="KW-0719">Serine esterase</keyword>
<dbReference type="SMART" id="SM00236">
    <property type="entry name" value="fCBD"/>
    <property type="match status" value="1"/>
</dbReference>
<evidence type="ECO:0000256" key="6">
    <source>
        <dbReference type="ARBA" id="ARBA00022801"/>
    </source>
</evidence>
<dbReference type="GO" id="GO:0005576">
    <property type="term" value="C:extracellular region"/>
    <property type="evidence" value="ECO:0007669"/>
    <property type="project" value="InterPro"/>
</dbReference>
<gene>
    <name evidence="12" type="ORF">EXIGLDRAFT_721467</name>
</gene>
<dbReference type="GO" id="GO:0030600">
    <property type="term" value="F:feruloyl esterase activity"/>
    <property type="evidence" value="ECO:0007669"/>
    <property type="project" value="UniProtKB-EC"/>
</dbReference>
<dbReference type="OrthoDB" id="3039123at2759"/>
<feature type="signal peptide" evidence="10">
    <location>
        <begin position="1"/>
        <end position="17"/>
    </location>
</feature>
<dbReference type="GO" id="GO:0045493">
    <property type="term" value="P:xylan catabolic process"/>
    <property type="evidence" value="ECO:0007669"/>
    <property type="project" value="UniProtKB-KW"/>
</dbReference>
<dbReference type="AlphaFoldDB" id="A0A165FS48"/>
<dbReference type="InterPro" id="IPR035971">
    <property type="entry name" value="CBD_sf"/>
</dbReference>
<evidence type="ECO:0000256" key="3">
    <source>
        <dbReference type="ARBA" id="ARBA00022651"/>
    </source>
</evidence>
<evidence type="ECO:0000256" key="10">
    <source>
        <dbReference type="RuleBase" id="RU361238"/>
    </source>
</evidence>
<evidence type="ECO:0000256" key="1">
    <source>
        <dbReference type="ARBA" id="ARBA00006249"/>
    </source>
</evidence>
<comment type="similarity">
    <text evidence="1 10">Belongs to the tannase family.</text>
</comment>
<dbReference type="STRING" id="1314781.A0A165FS48"/>